<dbReference type="Proteomes" id="UP000321933">
    <property type="component" value="Unassembled WGS sequence"/>
</dbReference>
<comment type="caution">
    <text evidence="2">The sequence shown here is derived from an EMBL/GenBank/DDBJ whole genome shotgun (WGS) entry which is preliminary data.</text>
</comment>
<organism evidence="2 3">
    <name type="scientific">Parahaliea aestuarii</name>
    <dbReference type="NCBI Taxonomy" id="1852021"/>
    <lineage>
        <taxon>Bacteria</taxon>
        <taxon>Pseudomonadati</taxon>
        <taxon>Pseudomonadota</taxon>
        <taxon>Gammaproteobacteria</taxon>
        <taxon>Cellvibrionales</taxon>
        <taxon>Halieaceae</taxon>
        <taxon>Parahaliea</taxon>
    </lineage>
</organism>
<dbReference type="CDD" id="cd08267">
    <property type="entry name" value="MDR1"/>
    <property type="match status" value="1"/>
</dbReference>
<dbReference type="Gene3D" id="3.90.180.10">
    <property type="entry name" value="Medium-chain alcohol dehydrogenases, catalytic domain"/>
    <property type="match status" value="1"/>
</dbReference>
<sequence>MRSAVYRCYGGPEVVRLEALPLPEPARDEVLVQVKAASVNPLDWHHLRGQPYFMRLMTGIGRPERHHLGVDFAGTVVAAGADVTRFQPGDRVFGGQTGAFGEYVTLRAAGSIAAMPEGVGFAEAAAVPIAAVSALQALRDAGGVKAGDRVLVNGASGGVGSFAVQLARNMGAEVTGVSSTRNLDLVLGLGADAVIDYTQRDYTRGEERWDVIIDAVGNHGSAANQRALVPGGTLVMVGAGEGDWVGPLLNIAGAMLRSRLGDEELTPFLAHLNGDDLVFLAELLGRGELSPVIDRHYPLTAITEALAYSESGRARGKIIVDVAGD</sequence>
<dbReference type="OrthoDB" id="4190732at2"/>
<dbReference type="SMART" id="SM00829">
    <property type="entry name" value="PKS_ER"/>
    <property type="match status" value="1"/>
</dbReference>
<dbReference type="Pfam" id="PF08240">
    <property type="entry name" value="ADH_N"/>
    <property type="match status" value="1"/>
</dbReference>
<dbReference type="InterPro" id="IPR011032">
    <property type="entry name" value="GroES-like_sf"/>
</dbReference>
<dbReference type="PROSITE" id="PS01162">
    <property type="entry name" value="QOR_ZETA_CRYSTAL"/>
    <property type="match status" value="1"/>
</dbReference>
<dbReference type="InterPro" id="IPR020843">
    <property type="entry name" value="ER"/>
</dbReference>
<proteinExistence type="predicted"/>
<dbReference type="GO" id="GO:0008270">
    <property type="term" value="F:zinc ion binding"/>
    <property type="evidence" value="ECO:0007669"/>
    <property type="project" value="InterPro"/>
</dbReference>
<dbReference type="InterPro" id="IPR052733">
    <property type="entry name" value="Chloroplast_QOR"/>
</dbReference>
<dbReference type="GO" id="GO:0016491">
    <property type="term" value="F:oxidoreductase activity"/>
    <property type="evidence" value="ECO:0007669"/>
    <property type="project" value="InterPro"/>
</dbReference>
<dbReference type="InterPro" id="IPR036291">
    <property type="entry name" value="NAD(P)-bd_dom_sf"/>
</dbReference>
<evidence type="ECO:0000259" key="1">
    <source>
        <dbReference type="SMART" id="SM00829"/>
    </source>
</evidence>
<reference evidence="2 3" key="1">
    <citation type="submission" date="2019-08" db="EMBL/GenBank/DDBJ databases">
        <title>Parahaliea maris sp. nov., isolated from the surface seawater.</title>
        <authorList>
            <person name="Liu Y."/>
        </authorList>
    </citation>
    <scope>NUCLEOTIDE SEQUENCE [LARGE SCALE GENOMIC DNA]</scope>
    <source>
        <strain evidence="2 3">S2-26</strain>
    </source>
</reference>
<dbReference type="InterPro" id="IPR002364">
    <property type="entry name" value="Quin_OxRdtase/zeta-crystal_CS"/>
</dbReference>
<dbReference type="Gene3D" id="3.40.50.720">
    <property type="entry name" value="NAD(P)-binding Rossmann-like Domain"/>
    <property type="match status" value="1"/>
</dbReference>
<evidence type="ECO:0000313" key="2">
    <source>
        <dbReference type="EMBL" id="TXS93612.1"/>
    </source>
</evidence>
<dbReference type="EMBL" id="VRYZ01000002">
    <property type="protein sequence ID" value="TXS93612.1"/>
    <property type="molecule type" value="Genomic_DNA"/>
</dbReference>
<dbReference type="SUPFAM" id="SSF50129">
    <property type="entry name" value="GroES-like"/>
    <property type="match status" value="1"/>
</dbReference>
<evidence type="ECO:0000313" key="3">
    <source>
        <dbReference type="Proteomes" id="UP000321933"/>
    </source>
</evidence>
<dbReference type="Pfam" id="PF13602">
    <property type="entry name" value="ADH_zinc_N_2"/>
    <property type="match status" value="1"/>
</dbReference>
<accession>A0A5C9A150</accession>
<dbReference type="PANTHER" id="PTHR44013:SF1">
    <property type="entry name" value="ZINC-TYPE ALCOHOL DEHYDROGENASE-LIKE PROTEIN C16A3.02C"/>
    <property type="match status" value="1"/>
</dbReference>
<dbReference type="InterPro" id="IPR013154">
    <property type="entry name" value="ADH-like_N"/>
</dbReference>
<dbReference type="PANTHER" id="PTHR44013">
    <property type="entry name" value="ZINC-TYPE ALCOHOL DEHYDROGENASE-LIKE PROTEIN C16A3.02C"/>
    <property type="match status" value="1"/>
</dbReference>
<dbReference type="AlphaFoldDB" id="A0A5C9A150"/>
<keyword evidence="3" id="KW-1185">Reference proteome</keyword>
<protein>
    <submittedName>
        <fullName evidence="2">NAD(P)-dependent alcohol dehydrogenase</fullName>
    </submittedName>
</protein>
<dbReference type="SUPFAM" id="SSF51735">
    <property type="entry name" value="NAD(P)-binding Rossmann-fold domains"/>
    <property type="match status" value="1"/>
</dbReference>
<feature type="domain" description="Enoyl reductase (ER)" evidence="1">
    <location>
        <begin position="10"/>
        <end position="320"/>
    </location>
</feature>
<gene>
    <name evidence="2" type="ORF">FVW59_04860</name>
</gene>
<name>A0A5C9A150_9GAMM</name>